<evidence type="ECO:0000256" key="2">
    <source>
        <dbReference type="ARBA" id="ARBA00022475"/>
    </source>
</evidence>
<keyword evidence="9" id="KW-1185">Reference proteome</keyword>
<keyword evidence="5 6" id="KW-0472">Membrane</keyword>
<evidence type="ECO:0000313" key="9">
    <source>
        <dbReference type="Proteomes" id="UP000012015"/>
    </source>
</evidence>
<evidence type="ECO:0000256" key="4">
    <source>
        <dbReference type="ARBA" id="ARBA00022989"/>
    </source>
</evidence>
<dbReference type="GO" id="GO:0005886">
    <property type="term" value="C:plasma membrane"/>
    <property type="evidence" value="ECO:0007669"/>
    <property type="project" value="UniProtKB-SubCell"/>
</dbReference>
<dbReference type="InterPro" id="IPR007168">
    <property type="entry name" value="Phageshock_PspC_N"/>
</dbReference>
<feature type="transmembrane region" description="Helical" evidence="6">
    <location>
        <begin position="47"/>
        <end position="72"/>
    </location>
</feature>
<evidence type="ECO:0000256" key="5">
    <source>
        <dbReference type="ARBA" id="ARBA00023136"/>
    </source>
</evidence>
<feature type="domain" description="Phage shock protein PspC N-terminal" evidence="7">
    <location>
        <begin position="20"/>
        <end position="72"/>
    </location>
</feature>
<dbReference type="PANTHER" id="PTHR33885:SF3">
    <property type="entry name" value="PHAGE SHOCK PROTEIN C"/>
    <property type="match status" value="1"/>
</dbReference>
<dbReference type="STRING" id="1276920.ADIAG_01815"/>
<dbReference type="PANTHER" id="PTHR33885">
    <property type="entry name" value="PHAGE SHOCK PROTEIN C"/>
    <property type="match status" value="1"/>
</dbReference>
<evidence type="ECO:0000256" key="6">
    <source>
        <dbReference type="SAM" id="Phobius"/>
    </source>
</evidence>
<keyword evidence="3 6" id="KW-0812">Transmembrane</keyword>
<dbReference type="AlphaFoldDB" id="M7MRM1"/>
<evidence type="ECO:0000256" key="3">
    <source>
        <dbReference type="ARBA" id="ARBA00022692"/>
    </source>
</evidence>
<keyword evidence="2" id="KW-1003">Cell membrane</keyword>
<accession>M7MRM1</accession>
<comment type="subcellular location">
    <subcellularLocation>
        <location evidence="1">Cell membrane</location>
        <topology evidence="1">Single-pass membrane protein</topology>
    </subcellularLocation>
</comment>
<evidence type="ECO:0000259" key="7">
    <source>
        <dbReference type="Pfam" id="PF04024"/>
    </source>
</evidence>
<dbReference type="EMBL" id="AOCK01000004">
    <property type="protein sequence ID" value="EMQ99052.1"/>
    <property type="molecule type" value="Genomic_DNA"/>
</dbReference>
<proteinExistence type="predicted"/>
<keyword evidence="4 6" id="KW-1133">Transmembrane helix</keyword>
<name>M7MRM1_9MICC</name>
<sequence>MKDFDTMDTFYNSLRSIPFRRGPKRFLGGIAGGIADKFGWDVSLVRIGVLLSFLLPVIGPGLYLVAWLLIPYQDNSIVLQKMLRPAR</sequence>
<protein>
    <submittedName>
        <fullName evidence="8">Phage shock protein C</fullName>
    </submittedName>
</protein>
<comment type="caution">
    <text evidence="8">The sequence shown here is derived from an EMBL/GenBank/DDBJ whole genome shotgun (WGS) entry which is preliminary data.</text>
</comment>
<dbReference type="PATRIC" id="fig|1276920.7.peg.1815"/>
<reference evidence="8 9" key="1">
    <citation type="journal article" date="2013" name="Genome Announc.">
        <title>Draft Genome Sequence of Arthrobacter gangotriensis Strain Lz1yT, Isolated from a Penguin Rookery Soil Sample Collected in Antarctica, near the Indian Station Dakshin Gangotri.</title>
        <authorList>
            <person name="Shivaji S."/>
            <person name="Ara S."/>
            <person name="Bandi S."/>
            <person name="Singh A."/>
            <person name="Kumar Pinnaka A."/>
        </authorList>
    </citation>
    <scope>NUCLEOTIDE SEQUENCE [LARGE SCALE GENOMIC DNA]</scope>
    <source>
        <strain evidence="8 9">Lz1y</strain>
    </source>
</reference>
<dbReference type="InterPro" id="IPR052027">
    <property type="entry name" value="PspC"/>
</dbReference>
<dbReference type="Pfam" id="PF04024">
    <property type="entry name" value="PspC"/>
    <property type="match status" value="1"/>
</dbReference>
<dbReference type="Proteomes" id="UP000012015">
    <property type="component" value="Unassembled WGS sequence"/>
</dbReference>
<dbReference type="eggNOG" id="COG1983">
    <property type="taxonomic scope" value="Bacteria"/>
</dbReference>
<evidence type="ECO:0000256" key="1">
    <source>
        <dbReference type="ARBA" id="ARBA00004162"/>
    </source>
</evidence>
<gene>
    <name evidence="8" type="ORF">ADIAG_01815</name>
</gene>
<evidence type="ECO:0000313" key="8">
    <source>
        <dbReference type="EMBL" id="EMQ99052.1"/>
    </source>
</evidence>
<organism evidence="8 9">
    <name type="scientific">Paeniglutamicibacter gangotriensis Lz1y</name>
    <dbReference type="NCBI Taxonomy" id="1276920"/>
    <lineage>
        <taxon>Bacteria</taxon>
        <taxon>Bacillati</taxon>
        <taxon>Actinomycetota</taxon>
        <taxon>Actinomycetes</taxon>
        <taxon>Micrococcales</taxon>
        <taxon>Micrococcaceae</taxon>
        <taxon>Paeniglutamicibacter</taxon>
    </lineage>
</organism>